<dbReference type="SUPFAM" id="SSF53850">
    <property type="entry name" value="Periplasmic binding protein-like II"/>
    <property type="match status" value="1"/>
</dbReference>
<evidence type="ECO:0000256" key="2">
    <source>
        <dbReference type="SAM" id="SignalP"/>
    </source>
</evidence>
<dbReference type="PANTHER" id="PTHR30006">
    <property type="entry name" value="THIAMINE-BINDING PERIPLASMIC PROTEIN-RELATED"/>
    <property type="match status" value="1"/>
</dbReference>
<dbReference type="CDD" id="cd13518">
    <property type="entry name" value="PBP2_Fe3_thiamine_like"/>
    <property type="match status" value="1"/>
</dbReference>
<dbReference type="PANTHER" id="PTHR30006:SF2">
    <property type="entry name" value="ABC TRANSPORTER SUBSTRATE-BINDING PROTEIN"/>
    <property type="match status" value="1"/>
</dbReference>
<protein>
    <submittedName>
        <fullName evidence="3">ABC transporter substrate-binding protein</fullName>
    </submittedName>
</protein>
<sequence length="351" mass="38733">MWNLRKRSIFVAITLLISILLLSACAGDDSSSGSGDGDGGDIGSITLYSPETPELSKELAQKFEEVHGGDVSVHYAGTNVLVNQMMAEKNNPEADVWYGGGGILPFEAAVDKDIITSYIPESAEDWEVVEDGIKMKHEDGYYVGTEMFVLGFAYNTELVSEEEAPKTWDDLLDPKWEGKIQFPNPAASGTATLMVLSYMMQNGEEEGWEYFQKLTDQANSIPDSGSGPTKGAALGEAHVAVGFDFMAYEHQNNGETVDFIVPENTPILVNPATLVKDGPNPEGGKKFMDFMLSEEAQKVLADWYHIPINPDVESKTPLSVDKLKENAVDLDIDWVNENYDRIRDEWKSKIQ</sequence>
<dbReference type="Pfam" id="PF13343">
    <property type="entry name" value="SBP_bac_6"/>
    <property type="match status" value="1"/>
</dbReference>
<accession>A0ABW5V8B3</accession>
<keyword evidence="1 2" id="KW-0732">Signal</keyword>
<evidence type="ECO:0000313" key="4">
    <source>
        <dbReference type="Proteomes" id="UP001597502"/>
    </source>
</evidence>
<feature type="chain" id="PRO_5046637302" evidence="2">
    <location>
        <begin position="27"/>
        <end position="351"/>
    </location>
</feature>
<dbReference type="Proteomes" id="UP001597502">
    <property type="component" value="Unassembled WGS sequence"/>
</dbReference>
<dbReference type="Gene3D" id="3.40.190.10">
    <property type="entry name" value="Periplasmic binding protein-like II"/>
    <property type="match status" value="2"/>
</dbReference>
<comment type="caution">
    <text evidence="3">The sequence shown here is derived from an EMBL/GenBank/DDBJ whole genome shotgun (WGS) entry which is preliminary data.</text>
</comment>
<name>A0ABW5V8B3_9BACI</name>
<evidence type="ECO:0000313" key="3">
    <source>
        <dbReference type="EMBL" id="MFD2760870.1"/>
    </source>
</evidence>
<reference evidence="4" key="1">
    <citation type="journal article" date="2019" name="Int. J. Syst. Evol. Microbiol.">
        <title>The Global Catalogue of Microorganisms (GCM) 10K type strain sequencing project: providing services to taxonomists for standard genome sequencing and annotation.</title>
        <authorList>
            <consortium name="The Broad Institute Genomics Platform"/>
            <consortium name="The Broad Institute Genome Sequencing Center for Infectious Disease"/>
            <person name="Wu L."/>
            <person name="Ma J."/>
        </authorList>
    </citation>
    <scope>NUCLEOTIDE SEQUENCE [LARGE SCALE GENOMIC DNA]</scope>
    <source>
        <strain evidence="4">TISTR 1535</strain>
    </source>
</reference>
<dbReference type="PROSITE" id="PS51257">
    <property type="entry name" value="PROKAR_LIPOPROTEIN"/>
    <property type="match status" value="1"/>
</dbReference>
<dbReference type="RefSeq" id="WP_382393156.1">
    <property type="nucleotide sequence ID" value="NZ_JBHUNA010000018.1"/>
</dbReference>
<gene>
    <name evidence="3" type="ORF">ACFSUO_07810</name>
</gene>
<feature type="signal peptide" evidence="2">
    <location>
        <begin position="1"/>
        <end position="26"/>
    </location>
</feature>
<dbReference type="EMBL" id="JBHUNA010000018">
    <property type="protein sequence ID" value="MFD2760870.1"/>
    <property type="molecule type" value="Genomic_DNA"/>
</dbReference>
<keyword evidence="4" id="KW-1185">Reference proteome</keyword>
<dbReference type="PIRSF" id="PIRSF002825">
    <property type="entry name" value="CfbpA"/>
    <property type="match status" value="1"/>
</dbReference>
<dbReference type="InterPro" id="IPR026045">
    <property type="entry name" value="Ferric-bd"/>
</dbReference>
<proteinExistence type="predicted"/>
<organism evidence="3 4">
    <name type="scientific">Lentibacillus juripiscarius</name>
    <dbReference type="NCBI Taxonomy" id="257446"/>
    <lineage>
        <taxon>Bacteria</taxon>
        <taxon>Bacillati</taxon>
        <taxon>Bacillota</taxon>
        <taxon>Bacilli</taxon>
        <taxon>Bacillales</taxon>
        <taxon>Bacillaceae</taxon>
        <taxon>Lentibacillus</taxon>
    </lineage>
</organism>
<evidence type="ECO:0000256" key="1">
    <source>
        <dbReference type="ARBA" id="ARBA00022729"/>
    </source>
</evidence>